<protein>
    <submittedName>
        <fullName evidence="2">Uncharacterized protein</fullName>
    </submittedName>
</protein>
<accession>A0A9J6HB23</accession>
<dbReference type="InterPro" id="IPR052797">
    <property type="entry name" value="RegFact_GeneExpr_CellDeath"/>
</dbReference>
<name>A0A9J6HB23_HAELO</name>
<dbReference type="AlphaFoldDB" id="A0A9J6HB23"/>
<keyword evidence="3" id="KW-1185">Reference proteome</keyword>
<reference evidence="2 3" key="1">
    <citation type="journal article" date="2020" name="Cell">
        <title>Large-Scale Comparative Analyses of Tick Genomes Elucidate Their Genetic Diversity and Vector Capacities.</title>
        <authorList>
            <consortium name="Tick Genome and Microbiome Consortium (TIGMIC)"/>
            <person name="Jia N."/>
            <person name="Wang J."/>
            <person name="Shi W."/>
            <person name="Du L."/>
            <person name="Sun Y."/>
            <person name="Zhan W."/>
            <person name="Jiang J.F."/>
            <person name="Wang Q."/>
            <person name="Zhang B."/>
            <person name="Ji P."/>
            <person name="Bell-Sakyi L."/>
            <person name="Cui X.M."/>
            <person name="Yuan T.T."/>
            <person name="Jiang B.G."/>
            <person name="Yang W.F."/>
            <person name="Lam T.T."/>
            <person name="Chang Q.C."/>
            <person name="Ding S.J."/>
            <person name="Wang X.J."/>
            <person name="Zhu J.G."/>
            <person name="Ruan X.D."/>
            <person name="Zhao L."/>
            <person name="Wei J.T."/>
            <person name="Ye R.Z."/>
            <person name="Que T.C."/>
            <person name="Du C.H."/>
            <person name="Zhou Y.H."/>
            <person name="Cheng J.X."/>
            <person name="Dai P.F."/>
            <person name="Guo W.B."/>
            <person name="Han X.H."/>
            <person name="Huang E.J."/>
            <person name="Li L.F."/>
            <person name="Wei W."/>
            <person name="Gao Y.C."/>
            <person name="Liu J.Z."/>
            <person name="Shao H.Z."/>
            <person name="Wang X."/>
            <person name="Wang C.C."/>
            <person name="Yang T.C."/>
            <person name="Huo Q.B."/>
            <person name="Li W."/>
            <person name="Chen H.Y."/>
            <person name="Chen S.E."/>
            <person name="Zhou L.G."/>
            <person name="Ni X.B."/>
            <person name="Tian J.H."/>
            <person name="Sheng Y."/>
            <person name="Liu T."/>
            <person name="Pan Y.S."/>
            <person name="Xia L.Y."/>
            <person name="Li J."/>
            <person name="Zhao F."/>
            <person name="Cao W.C."/>
        </authorList>
    </citation>
    <scope>NUCLEOTIDE SEQUENCE [LARGE SCALE GENOMIC DNA]</scope>
    <source>
        <strain evidence="2">HaeL-2018</strain>
    </source>
</reference>
<evidence type="ECO:0000313" key="3">
    <source>
        <dbReference type="Proteomes" id="UP000821853"/>
    </source>
</evidence>
<dbReference type="VEuPathDB" id="VectorBase:HLOH_042474"/>
<evidence type="ECO:0000256" key="1">
    <source>
        <dbReference type="SAM" id="MobiDB-lite"/>
    </source>
</evidence>
<dbReference type="Proteomes" id="UP000821853">
    <property type="component" value="Unassembled WGS sequence"/>
</dbReference>
<sequence length="287" mass="31946">MDEAGGGQDHRLPRCPVQKKRKNSGKTLRSAWRKVKVRSSKANQRRARHCSIFLVGPLAEWGRPWCTICERREVRPGAASGWANRHSCATMRAGLLVERDKKLTRWDSRVPLSQRFVLCDTDFDKWRLGEEESQRCRFVKQHGASSIAGGKLRTYYRCHRSGTAAPRRGKGVRLMKSRGSCKSGKICLASITATTNADGTPGASVEVSYQKHHYGHYRDVTHLMMTPAERAKIAAELKTGVAMITVMDRISASIGGADLTPLQATERIQLHNISSSSQPFCSRTVPS</sequence>
<dbReference type="OrthoDB" id="6509935at2759"/>
<gene>
    <name evidence="2" type="ORF">HPB48_025942</name>
</gene>
<dbReference type="PANTHER" id="PTHR33936:SF24">
    <property type="entry name" value="C2H2-TYPE DOMAIN-CONTAINING PROTEIN"/>
    <property type="match status" value="1"/>
</dbReference>
<dbReference type="EMBL" id="JABSTR010001337">
    <property type="protein sequence ID" value="KAH9383965.1"/>
    <property type="molecule type" value="Genomic_DNA"/>
</dbReference>
<organism evidence="2 3">
    <name type="scientific">Haemaphysalis longicornis</name>
    <name type="common">Bush tick</name>
    <dbReference type="NCBI Taxonomy" id="44386"/>
    <lineage>
        <taxon>Eukaryota</taxon>
        <taxon>Metazoa</taxon>
        <taxon>Ecdysozoa</taxon>
        <taxon>Arthropoda</taxon>
        <taxon>Chelicerata</taxon>
        <taxon>Arachnida</taxon>
        <taxon>Acari</taxon>
        <taxon>Parasitiformes</taxon>
        <taxon>Ixodida</taxon>
        <taxon>Ixodoidea</taxon>
        <taxon>Ixodidae</taxon>
        <taxon>Haemaphysalinae</taxon>
        <taxon>Haemaphysalis</taxon>
    </lineage>
</organism>
<comment type="caution">
    <text evidence="2">The sequence shown here is derived from an EMBL/GenBank/DDBJ whole genome shotgun (WGS) entry which is preliminary data.</text>
</comment>
<feature type="region of interest" description="Disordered" evidence="1">
    <location>
        <begin position="1"/>
        <end position="30"/>
    </location>
</feature>
<dbReference type="PANTHER" id="PTHR33936">
    <property type="entry name" value="PROTEIN CBG17840"/>
    <property type="match status" value="1"/>
</dbReference>
<evidence type="ECO:0000313" key="2">
    <source>
        <dbReference type="EMBL" id="KAH9383965.1"/>
    </source>
</evidence>
<proteinExistence type="predicted"/>